<evidence type="ECO:0000256" key="8">
    <source>
        <dbReference type="SAM" id="MobiDB-lite"/>
    </source>
</evidence>
<name>A0A2T3AFU0_9PEZI</name>
<feature type="chain" id="PRO_5015370512" description="Carboxypeptidase" evidence="7">
    <location>
        <begin position="19"/>
        <end position="553"/>
    </location>
</feature>
<dbReference type="PROSITE" id="PS00560">
    <property type="entry name" value="CARBOXYPEPT_SER_HIS"/>
    <property type="match status" value="1"/>
</dbReference>
<protein>
    <recommendedName>
        <fullName evidence="7">Carboxypeptidase</fullName>
        <ecNumber evidence="7">3.4.16.-</ecNumber>
    </recommendedName>
</protein>
<dbReference type="OrthoDB" id="443318at2759"/>
<keyword evidence="5 7" id="KW-0378">Hydrolase</keyword>
<dbReference type="PROSITE" id="PS00131">
    <property type="entry name" value="CARBOXYPEPT_SER_SER"/>
    <property type="match status" value="1"/>
</dbReference>
<keyword evidence="4 7" id="KW-0732">Signal</keyword>
<dbReference type="PRINTS" id="PR00724">
    <property type="entry name" value="CRBOXYPTASEC"/>
</dbReference>
<keyword evidence="6" id="KW-0325">Glycoprotein</keyword>
<dbReference type="Proteomes" id="UP000241462">
    <property type="component" value="Unassembled WGS sequence"/>
</dbReference>
<sequence>MRWSQLLLSLAFTATACASSRSTSHVGTFDKRMSRGGRSAPMAKVPHEQREQHHEYKRDNTTSQYQFLTNATAKFLVDGTAIPDVDFDVGESYAGSIPVTTEADGNFLFYWFFPSTNPSAEKEILIWLNGGPGCSSLEGLLQENGPFVWQYGTFKPVENTWSWHHLTNVVWVEQPIGTGFSQGNVTATSEEDVAAQFKSWFKNFVDTFGMQGYKVYIAGESYAGMYVPYIASAMLDTNDTTYYDLDGILIYDPSIAYDDLQAEFVTLPFVDTWSGLFMLNDTFLADIRARDESCGYADFRAKYLAYPPTASLPSYEDLPGINNRSCANIYNDVFDAVSLTNPCFDIYQVATTCPLLWDVLGFPGSFYYEPADAFIYFNRTDVQTAIHAPHIDWEECSDINVFVDGDDTSLPSAVTVLPGVIERTHNVIIGHGALDMILIANGTLLQLQNMTWGGAQGFSSPPTDPFYVPYHDDPVLGAIAGAGVFGSTVSERGLTFVGVDLSGHMIPQYAPSAAYRHLEVLLGRVANLSSTVPFTTDGAIPQASLFGESGNFP</sequence>
<dbReference type="STRING" id="2025994.A0A2T3AFU0"/>
<dbReference type="PROSITE" id="PS51257">
    <property type="entry name" value="PROKAR_LIPOPROTEIN"/>
    <property type="match status" value="1"/>
</dbReference>
<dbReference type="EC" id="3.4.16.-" evidence="7"/>
<accession>A0A2T3AFU0</accession>
<evidence type="ECO:0000256" key="4">
    <source>
        <dbReference type="ARBA" id="ARBA00022729"/>
    </source>
</evidence>
<keyword evidence="3 7" id="KW-0645">Protease</keyword>
<feature type="region of interest" description="Disordered" evidence="8">
    <location>
        <begin position="27"/>
        <end position="59"/>
    </location>
</feature>
<dbReference type="Gene3D" id="3.40.50.1820">
    <property type="entry name" value="alpha/beta hydrolase"/>
    <property type="match status" value="1"/>
</dbReference>
<dbReference type="InterPro" id="IPR001563">
    <property type="entry name" value="Peptidase_S10"/>
</dbReference>
<evidence type="ECO:0000256" key="5">
    <source>
        <dbReference type="ARBA" id="ARBA00022801"/>
    </source>
</evidence>
<evidence type="ECO:0000313" key="10">
    <source>
        <dbReference type="Proteomes" id="UP000241462"/>
    </source>
</evidence>
<reference evidence="9 10" key="1">
    <citation type="journal article" date="2018" name="Mycol. Prog.">
        <title>Coniella lustricola, a new species from submerged detritus.</title>
        <authorList>
            <person name="Raudabaugh D.B."/>
            <person name="Iturriaga T."/>
            <person name="Carver A."/>
            <person name="Mondo S."/>
            <person name="Pangilinan J."/>
            <person name="Lipzen A."/>
            <person name="He G."/>
            <person name="Amirebrahimi M."/>
            <person name="Grigoriev I.V."/>
            <person name="Miller A.N."/>
        </authorList>
    </citation>
    <scope>NUCLEOTIDE SEQUENCE [LARGE SCALE GENOMIC DNA]</scope>
    <source>
        <strain evidence="9 10">B22-T-1</strain>
    </source>
</reference>
<dbReference type="GO" id="GO:0004185">
    <property type="term" value="F:serine-type carboxypeptidase activity"/>
    <property type="evidence" value="ECO:0007669"/>
    <property type="project" value="UniProtKB-UniRule"/>
</dbReference>
<evidence type="ECO:0000256" key="2">
    <source>
        <dbReference type="ARBA" id="ARBA00022645"/>
    </source>
</evidence>
<dbReference type="GO" id="GO:0006508">
    <property type="term" value="P:proteolysis"/>
    <property type="evidence" value="ECO:0007669"/>
    <property type="project" value="UniProtKB-KW"/>
</dbReference>
<dbReference type="EMBL" id="KZ678395">
    <property type="protein sequence ID" value="PSR97027.1"/>
    <property type="molecule type" value="Genomic_DNA"/>
</dbReference>
<evidence type="ECO:0000256" key="6">
    <source>
        <dbReference type="ARBA" id="ARBA00023180"/>
    </source>
</evidence>
<dbReference type="InterPro" id="IPR018202">
    <property type="entry name" value="Ser_caboxypep_ser_AS"/>
</dbReference>
<evidence type="ECO:0000256" key="7">
    <source>
        <dbReference type="RuleBase" id="RU361156"/>
    </source>
</evidence>
<dbReference type="PANTHER" id="PTHR11802">
    <property type="entry name" value="SERINE PROTEASE FAMILY S10 SERINE CARBOXYPEPTIDASE"/>
    <property type="match status" value="1"/>
</dbReference>
<keyword evidence="2 7" id="KW-0121">Carboxypeptidase</keyword>
<dbReference type="InterPro" id="IPR033124">
    <property type="entry name" value="Ser_caboxypep_his_AS"/>
</dbReference>
<evidence type="ECO:0000256" key="3">
    <source>
        <dbReference type="ARBA" id="ARBA00022670"/>
    </source>
</evidence>
<dbReference type="InParanoid" id="A0A2T3AFU0"/>
<dbReference type="PANTHER" id="PTHR11802:SF479">
    <property type="entry name" value="CARBOXYPEPTIDASE"/>
    <property type="match status" value="1"/>
</dbReference>
<organism evidence="9 10">
    <name type="scientific">Coniella lustricola</name>
    <dbReference type="NCBI Taxonomy" id="2025994"/>
    <lineage>
        <taxon>Eukaryota</taxon>
        <taxon>Fungi</taxon>
        <taxon>Dikarya</taxon>
        <taxon>Ascomycota</taxon>
        <taxon>Pezizomycotina</taxon>
        <taxon>Sordariomycetes</taxon>
        <taxon>Sordariomycetidae</taxon>
        <taxon>Diaporthales</taxon>
        <taxon>Schizoparmaceae</taxon>
        <taxon>Coniella</taxon>
    </lineage>
</organism>
<dbReference type="Pfam" id="PF00450">
    <property type="entry name" value="Peptidase_S10"/>
    <property type="match status" value="1"/>
</dbReference>
<proteinExistence type="inferred from homology"/>
<evidence type="ECO:0000313" key="9">
    <source>
        <dbReference type="EMBL" id="PSR97027.1"/>
    </source>
</evidence>
<evidence type="ECO:0000256" key="1">
    <source>
        <dbReference type="ARBA" id="ARBA00009431"/>
    </source>
</evidence>
<dbReference type="AlphaFoldDB" id="A0A2T3AFU0"/>
<gene>
    <name evidence="9" type="ORF">BD289DRAFT_480363</name>
</gene>
<feature type="compositionally biased region" description="Basic and acidic residues" evidence="8">
    <location>
        <begin position="45"/>
        <end position="59"/>
    </location>
</feature>
<comment type="similarity">
    <text evidence="1 7">Belongs to the peptidase S10 family.</text>
</comment>
<dbReference type="SUPFAM" id="SSF53474">
    <property type="entry name" value="alpha/beta-Hydrolases"/>
    <property type="match status" value="1"/>
</dbReference>
<keyword evidence="10" id="KW-1185">Reference proteome</keyword>
<dbReference type="FunFam" id="3.40.50.1820:FF:000118">
    <property type="entry name" value="Carboxypeptidase"/>
    <property type="match status" value="1"/>
</dbReference>
<feature type="signal peptide" evidence="7">
    <location>
        <begin position="1"/>
        <end position="18"/>
    </location>
</feature>
<dbReference type="InterPro" id="IPR029058">
    <property type="entry name" value="AB_hydrolase_fold"/>
</dbReference>